<dbReference type="OrthoDB" id="2822937at2759"/>
<dbReference type="Proteomes" id="UP000053593">
    <property type="component" value="Unassembled WGS sequence"/>
</dbReference>
<evidence type="ECO:0000313" key="3">
    <source>
        <dbReference type="Proteomes" id="UP000053593"/>
    </source>
</evidence>
<evidence type="ECO:0000313" key="2">
    <source>
        <dbReference type="EMBL" id="KIK57304.1"/>
    </source>
</evidence>
<gene>
    <name evidence="2" type="ORF">GYMLUDRAFT_87018</name>
</gene>
<dbReference type="HOGENOM" id="CLU_1660965_0_0_1"/>
<feature type="region of interest" description="Disordered" evidence="1">
    <location>
        <begin position="1"/>
        <end position="32"/>
    </location>
</feature>
<dbReference type="EMBL" id="KN834792">
    <property type="protein sequence ID" value="KIK57304.1"/>
    <property type="molecule type" value="Genomic_DNA"/>
</dbReference>
<keyword evidence="3" id="KW-1185">Reference proteome</keyword>
<reference evidence="2 3" key="1">
    <citation type="submission" date="2014-04" db="EMBL/GenBank/DDBJ databases">
        <title>Evolutionary Origins and Diversification of the Mycorrhizal Mutualists.</title>
        <authorList>
            <consortium name="DOE Joint Genome Institute"/>
            <consortium name="Mycorrhizal Genomics Consortium"/>
            <person name="Kohler A."/>
            <person name="Kuo A."/>
            <person name="Nagy L.G."/>
            <person name="Floudas D."/>
            <person name="Copeland A."/>
            <person name="Barry K.W."/>
            <person name="Cichocki N."/>
            <person name="Veneault-Fourrey C."/>
            <person name="LaButti K."/>
            <person name="Lindquist E.A."/>
            <person name="Lipzen A."/>
            <person name="Lundell T."/>
            <person name="Morin E."/>
            <person name="Murat C."/>
            <person name="Riley R."/>
            <person name="Ohm R."/>
            <person name="Sun H."/>
            <person name="Tunlid A."/>
            <person name="Henrissat B."/>
            <person name="Grigoriev I.V."/>
            <person name="Hibbett D.S."/>
            <person name="Martin F."/>
        </authorList>
    </citation>
    <scope>NUCLEOTIDE SEQUENCE [LARGE SCALE GENOMIC DNA]</scope>
    <source>
        <strain evidence="2 3">FD-317 M1</strain>
    </source>
</reference>
<feature type="compositionally biased region" description="Basic and acidic residues" evidence="1">
    <location>
        <begin position="1"/>
        <end position="11"/>
    </location>
</feature>
<proteinExistence type="predicted"/>
<sequence length="159" mass="18323">MSSKSESKVHFPPETLQSVSKPSRPFRKKSKIPSFSTPRAYAIMLPWEDIAARAAKKDPAVQKFIDTGDQHELTFVLNREVRSICDQASEIWPNAFVPLLDGKYFSTSLKCLGFSDNTNRDKRAIPTAEQIQKIRDLLDLNGEQYKLGWYRDLYPEDRR</sequence>
<protein>
    <submittedName>
        <fullName evidence="2">Uncharacterized protein</fullName>
    </submittedName>
</protein>
<organism evidence="2 3">
    <name type="scientific">Collybiopsis luxurians FD-317 M1</name>
    <dbReference type="NCBI Taxonomy" id="944289"/>
    <lineage>
        <taxon>Eukaryota</taxon>
        <taxon>Fungi</taxon>
        <taxon>Dikarya</taxon>
        <taxon>Basidiomycota</taxon>
        <taxon>Agaricomycotina</taxon>
        <taxon>Agaricomycetes</taxon>
        <taxon>Agaricomycetidae</taxon>
        <taxon>Agaricales</taxon>
        <taxon>Marasmiineae</taxon>
        <taxon>Omphalotaceae</taxon>
        <taxon>Collybiopsis</taxon>
        <taxon>Collybiopsis luxurians</taxon>
    </lineage>
</organism>
<accession>A0A0D0C4D5</accession>
<name>A0A0D0C4D5_9AGAR</name>
<evidence type="ECO:0000256" key="1">
    <source>
        <dbReference type="SAM" id="MobiDB-lite"/>
    </source>
</evidence>
<dbReference type="AlphaFoldDB" id="A0A0D0C4D5"/>